<gene>
    <name evidence="1" type="ORF">METZ01_LOCUS503674</name>
</gene>
<dbReference type="EMBL" id="UINC01222160">
    <property type="protein sequence ID" value="SVE50820.1"/>
    <property type="molecule type" value="Genomic_DNA"/>
</dbReference>
<dbReference type="AlphaFoldDB" id="A0A383E313"/>
<evidence type="ECO:0000313" key="1">
    <source>
        <dbReference type="EMBL" id="SVE50820.1"/>
    </source>
</evidence>
<protein>
    <submittedName>
        <fullName evidence="1">Uncharacterized protein</fullName>
    </submittedName>
</protein>
<organism evidence="1">
    <name type="scientific">marine metagenome</name>
    <dbReference type="NCBI Taxonomy" id="408172"/>
    <lineage>
        <taxon>unclassified sequences</taxon>
        <taxon>metagenomes</taxon>
        <taxon>ecological metagenomes</taxon>
    </lineage>
</organism>
<name>A0A383E313_9ZZZZ</name>
<reference evidence="1" key="1">
    <citation type="submission" date="2018-05" db="EMBL/GenBank/DDBJ databases">
        <authorList>
            <person name="Lanie J.A."/>
            <person name="Ng W.-L."/>
            <person name="Kazmierczak K.M."/>
            <person name="Andrzejewski T.M."/>
            <person name="Davidsen T.M."/>
            <person name="Wayne K.J."/>
            <person name="Tettelin H."/>
            <person name="Glass J.I."/>
            <person name="Rusch D."/>
            <person name="Podicherti R."/>
            <person name="Tsui H.-C.T."/>
            <person name="Winkler M.E."/>
        </authorList>
    </citation>
    <scope>NUCLEOTIDE SEQUENCE</scope>
</reference>
<feature type="non-terminal residue" evidence="1">
    <location>
        <position position="73"/>
    </location>
</feature>
<proteinExistence type="predicted"/>
<feature type="non-terminal residue" evidence="1">
    <location>
        <position position="1"/>
    </location>
</feature>
<sequence>VIDIVKEFPVIRRQRIQHLIGETGFVMTNVDMVVAEEEGFPGRLHFPVTRGVTDTFGEDQERACWATVRLPDT</sequence>
<accession>A0A383E313</accession>